<protein>
    <submittedName>
        <fullName evidence="6">RNA polymerase, sigma-24 subunit, ECF subfamily</fullName>
    </submittedName>
</protein>
<dbReference type="PANTHER" id="PTHR43133:SF39">
    <property type="entry name" value="SIMILAR TO RNA POLYMERASE SIGMA-E FACTOR"/>
    <property type="match status" value="1"/>
</dbReference>
<dbReference type="Gene3D" id="1.10.1740.10">
    <property type="match status" value="1"/>
</dbReference>
<dbReference type="InterPro" id="IPR053812">
    <property type="entry name" value="HTH_Sigma70_ECF-like"/>
</dbReference>
<evidence type="ECO:0000256" key="4">
    <source>
        <dbReference type="ARBA" id="ARBA00023163"/>
    </source>
</evidence>
<reference evidence="7" key="1">
    <citation type="submission" date="2018-02" db="EMBL/GenBank/DDBJ databases">
        <authorList>
            <person name="Hausmann B."/>
        </authorList>
    </citation>
    <scope>NUCLEOTIDE SEQUENCE [LARGE SCALE GENOMIC DNA]</scope>
    <source>
        <strain evidence="7">Peat soil MAG SbA5</strain>
    </source>
</reference>
<dbReference type="SUPFAM" id="SSF88659">
    <property type="entry name" value="Sigma3 and sigma4 domains of RNA polymerase sigma factors"/>
    <property type="match status" value="1"/>
</dbReference>
<dbReference type="NCBIfam" id="TIGR02999">
    <property type="entry name" value="Sig-70_X6"/>
    <property type="match status" value="1"/>
</dbReference>
<dbReference type="Pfam" id="PF07638">
    <property type="entry name" value="Sigma70_ECF"/>
    <property type="match status" value="1"/>
</dbReference>
<accession>A0A2N9LT05</accession>
<evidence type="ECO:0000256" key="2">
    <source>
        <dbReference type="ARBA" id="ARBA00023015"/>
    </source>
</evidence>
<sequence>MGEEATSITHLLKAWSGGNQEALEELTPKVYVELRRMAAKYMRNERAGNTLQATALVHEVFLRLVEVDSVSWQDRAHFFAVSANMMRRILVDRARAKGMAKRGGAVVHLNLDDVPEVAAGSRDREIVAIDEALDALAQIDPRKAKVVELRFFGGLSVEETAEVLKISAQSVMRDWKMARAWLMTELAC</sequence>
<evidence type="ECO:0000256" key="1">
    <source>
        <dbReference type="ARBA" id="ARBA00010641"/>
    </source>
</evidence>
<dbReference type="EMBL" id="OKRB01000113">
    <property type="protein sequence ID" value="SPE26245.1"/>
    <property type="molecule type" value="Genomic_DNA"/>
</dbReference>
<dbReference type="SUPFAM" id="SSF88946">
    <property type="entry name" value="Sigma2 domain of RNA polymerase sigma factors"/>
    <property type="match status" value="1"/>
</dbReference>
<dbReference type="GO" id="GO:0016987">
    <property type="term" value="F:sigma factor activity"/>
    <property type="evidence" value="ECO:0007669"/>
    <property type="project" value="UniProtKB-KW"/>
</dbReference>
<dbReference type="OrthoDB" id="118280at2"/>
<dbReference type="InterPro" id="IPR013325">
    <property type="entry name" value="RNA_pol_sigma_r2"/>
</dbReference>
<dbReference type="Proteomes" id="UP000239735">
    <property type="component" value="Unassembled WGS sequence"/>
</dbReference>
<evidence type="ECO:0000313" key="6">
    <source>
        <dbReference type="EMBL" id="SPE26245.1"/>
    </source>
</evidence>
<dbReference type="InterPro" id="IPR013324">
    <property type="entry name" value="RNA_pol_sigma_r3/r4-like"/>
</dbReference>
<proteinExistence type="inferred from homology"/>
<gene>
    <name evidence="6" type="ORF">SBA5_540002</name>
</gene>
<dbReference type="AlphaFoldDB" id="A0A2N9LT05"/>
<keyword evidence="3" id="KW-0731">Sigma factor</keyword>
<keyword evidence="2" id="KW-0805">Transcription regulation</keyword>
<dbReference type="InterPro" id="IPR011517">
    <property type="entry name" value="RNA_pol_sigma70_ECF-like"/>
</dbReference>
<evidence type="ECO:0000313" key="7">
    <source>
        <dbReference type="Proteomes" id="UP000239735"/>
    </source>
</evidence>
<name>A0A2N9LT05_9BACT</name>
<evidence type="ECO:0000256" key="3">
    <source>
        <dbReference type="ARBA" id="ARBA00023082"/>
    </source>
</evidence>
<evidence type="ECO:0000259" key="5">
    <source>
        <dbReference type="Pfam" id="PF07638"/>
    </source>
</evidence>
<dbReference type="InterPro" id="IPR036388">
    <property type="entry name" value="WH-like_DNA-bd_sf"/>
</dbReference>
<dbReference type="GO" id="GO:0006352">
    <property type="term" value="P:DNA-templated transcription initiation"/>
    <property type="evidence" value="ECO:0007669"/>
    <property type="project" value="InterPro"/>
</dbReference>
<dbReference type="InterPro" id="IPR014284">
    <property type="entry name" value="RNA_pol_sigma-70_dom"/>
</dbReference>
<keyword evidence="4" id="KW-0804">Transcription</keyword>
<dbReference type="Gene3D" id="1.10.10.10">
    <property type="entry name" value="Winged helix-like DNA-binding domain superfamily/Winged helix DNA-binding domain"/>
    <property type="match status" value="1"/>
</dbReference>
<dbReference type="NCBIfam" id="TIGR02937">
    <property type="entry name" value="sigma70-ECF"/>
    <property type="match status" value="1"/>
</dbReference>
<feature type="domain" description="RNA polymerase sigma-70 ECF-like HTH" evidence="5">
    <location>
        <begin position="6"/>
        <end position="186"/>
    </location>
</feature>
<comment type="similarity">
    <text evidence="1">Belongs to the sigma-70 factor family. ECF subfamily.</text>
</comment>
<dbReference type="PANTHER" id="PTHR43133">
    <property type="entry name" value="RNA POLYMERASE ECF-TYPE SIGMA FACTO"/>
    <property type="match status" value="1"/>
</dbReference>
<organism evidence="6 7">
    <name type="scientific">Candidatus Sulfuritelmatomonas gaucii</name>
    <dbReference type="NCBI Taxonomy" id="2043161"/>
    <lineage>
        <taxon>Bacteria</taxon>
        <taxon>Pseudomonadati</taxon>
        <taxon>Acidobacteriota</taxon>
        <taxon>Terriglobia</taxon>
        <taxon>Terriglobales</taxon>
        <taxon>Acidobacteriaceae</taxon>
        <taxon>Candidatus Sulfuritelmatomonas</taxon>
    </lineage>
</organism>
<dbReference type="InterPro" id="IPR039425">
    <property type="entry name" value="RNA_pol_sigma-70-like"/>
</dbReference>